<sequence length="104" mass="12619">MAARIKYTKKMVATRRKRIIQAKLRTKPQTAFDRRLLELERRINRLTREVRDYKKQYCGRNQIIFRTSEIPYPFELNLEFMQRIESIAVQLLLDGQKPIFIFIS</sequence>
<dbReference type="Proteomes" id="UP001059596">
    <property type="component" value="Unassembled WGS sequence"/>
</dbReference>
<gene>
    <name evidence="2" type="ORF">M5D96_005611</name>
</gene>
<proteinExistence type="predicted"/>
<accession>A0A9P9YR36</accession>
<organism evidence="2 3">
    <name type="scientific">Drosophila gunungcola</name>
    <name type="common">fruit fly</name>
    <dbReference type="NCBI Taxonomy" id="103775"/>
    <lineage>
        <taxon>Eukaryota</taxon>
        <taxon>Metazoa</taxon>
        <taxon>Ecdysozoa</taxon>
        <taxon>Arthropoda</taxon>
        <taxon>Hexapoda</taxon>
        <taxon>Insecta</taxon>
        <taxon>Pterygota</taxon>
        <taxon>Neoptera</taxon>
        <taxon>Endopterygota</taxon>
        <taxon>Diptera</taxon>
        <taxon>Brachycera</taxon>
        <taxon>Muscomorpha</taxon>
        <taxon>Ephydroidea</taxon>
        <taxon>Drosophilidae</taxon>
        <taxon>Drosophila</taxon>
        <taxon>Sophophora</taxon>
    </lineage>
</organism>
<evidence type="ECO:0000256" key="1">
    <source>
        <dbReference type="SAM" id="Coils"/>
    </source>
</evidence>
<evidence type="ECO:0000313" key="3">
    <source>
        <dbReference type="Proteomes" id="UP001059596"/>
    </source>
</evidence>
<keyword evidence="3" id="KW-1185">Reference proteome</keyword>
<feature type="coiled-coil region" evidence="1">
    <location>
        <begin position="29"/>
        <end position="56"/>
    </location>
</feature>
<reference evidence="2" key="1">
    <citation type="journal article" date="2023" name="Genome Biol. Evol.">
        <title>Long-read-based Genome Assembly of Drosophila gunungcola Reveals Fewer Chemosensory Genes in Flower-breeding Species.</title>
        <authorList>
            <person name="Negi A."/>
            <person name="Liao B.Y."/>
            <person name="Yeh S.D."/>
        </authorList>
    </citation>
    <scope>NUCLEOTIDE SEQUENCE</scope>
    <source>
        <strain evidence="2">Sukarami</strain>
    </source>
</reference>
<evidence type="ECO:0000313" key="2">
    <source>
        <dbReference type="EMBL" id="KAI8041353.1"/>
    </source>
</evidence>
<protein>
    <submittedName>
        <fullName evidence="2">Uncharacterized protein</fullName>
    </submittedName>
</protein>
<dbReference type="AlphaFoldDB" id="A0A9P9YR36"/>
<name>A0A9P9YR36_9MUSC</name>
<keyword evidence="1" id="KW-0175">Coiled coil</keyword>
<dbReference type="EMBL" id="JAMKOV010000003">
    <property type="protein sequence ID" value="KAI8041353.1"/>
    <property type="molecule type" value="Genomic_DNA"/>
</dbReference>
<comment type="caution">
    <text evidence="2">The sequence shown here is derived from an EMBL/GenBank/DDBJ whole genome shotgun (WGS) entry which is preliminary data.</text>
</comment>